<reference evidence="1 2" key="1">
    <citation type="submission" date="2018-09" db="EMBL/GenBank/DDBJ databases">
        <title>Genomic investigation of the strawberry pathogen Phytophthora fragariae indicates pathogenicity is determined by transcriptional variation in three key races.</title>
        <authorList>
            <person name="Adams T.M."/>
            <person name="Armitage A.D."/>
            <person name="Sobczyk M.K."/>
            <person name="Bates H.J."/>
            <person name="Dunwell J.M."/>
            <person name="Nellist C.F."/>
            <person name="Harrison R.J."/>
        </authorList>
    </citation>
    <scope>NUCLEOTIDE SEQUENCE [LARGE SCALE GENOMIC DNA]</scope>
    <source>
        <strain evidence="1 2">NOV-77</strain>
    </source>
</reference>
<evidence type="ECO:0000313" key="1">
    <source>
        <dbReference type="EMBL" id="KAE9345181.1"/>
    </source>
</evidence>
<comment type="caution">
    <text evidence="1">The sequence shown here is derived from an EMBL/GenBank/DDBJ whole genome shotgun (WGS) entry which is preliminary data.</text>
</comment>
<proteinExistence type="predicted"/>
<dbReference type="EMBL" id="QXFY01000410">
    <property type="protein sequence ID" value="KAE9345181.1"/>
    <property type="molecule type" value="Genomic_DNA"/>
</dbReference>
<organism evidence="1 2">
    <name type="scientific">Phytophthora fragariae</name>
    <dbReference type="NCBI Taxonomy" id="53985"/>
    <lineage>
        <taxon>Eukaryota</taxon>
        <taxon>Sar</taxon>
        <taxon>Stramenopiles</taxon>
        <taxon>Oomycota</taxon>
        <taxon>Peronosporomycetes</taxon>
        <taxon>Peronosporales</taxon>
        <taxon>Peronosporaceae</taxon>
        <taxon>Phytophthora</taxon>
    </lineage>
</organism>
<name>A0A6G0RYA5_9STRA</name>
<sequence>MTDVAFACLLSNVVASPDMSLACALDRVGGRSSVHAGTGPLRCESPAQGRRDLVTFAVIK</sequence>
<protein>
    <submittedName>
        <fullName evidence="1">Uncharacterized protein</fullName>
    </submittedName>
</protein>
<dbReference type="Proteomes" id="UP000486351">
    <property type="component" value="Unassembled WGS sequence"/>
</dbReference>
<accession>A0A6G0RYA5</accession>
<gene>
    <name evidence="1" type="ORF">PF008_g8881</name>
</gene>
<evidence type="ECO:0000313" key="2">
    <source>
        <dbReference type="Proteomes" id="UP000486351"/>
    </source>
</evidence>
<dbReference type="AlphaFoldDB" id="A0A6G0RYA5"/>